<dbReference type="EMBL" id="FJOG01000027">
    <property type="protein sequence ID" value="CZR64511.1"/>
    <property type="molecule type" value="Genomic_DNA"/>
</dbReference>
<dbReference type="PANTHER" id="PTHR13774:SF32">
    <property type="entry name" value="ANTISENSE-ENHANCING SEQUENCE 1"/>
    <property type="match status" value="1"/>
</dbReference>
<organism evidence="2 3">
    <name type="scientific">Phialocephala subalpina</name>
    <dbReference type="NCBI Taxonomy" id="576137"/>
    <lineage>
        <taxon>Eukaryota</taxon>
        <taxon>Fungi</taxon>
        <taxon>Dikarya</taxon>
        <taxon>Ascomycota</taxon>
        <taxon>Pezizomycotina</taxon>
        <taxon>Leotiomycetes</taxon>
        <taxon>Helotiales</taxon>
        <taxon>Mollisiaceae</taxon>
        <taxon>Phialocephala</taxon>
        <taxon>Phialocephala fortinii species complex</taxon>
    </lineage>
</organism>
<proteinExistence type="predicted"/>
<dbReference type="GO" id="GO:0016853">
    <property type="term" value="F:isomerase activity"/>
    <property type="evidence" value="ECO:0007669"/>
    <property type="project" value="TreeGrafter"/>
</dbReference>
<accession>A0A1L7XHK9</accession>
<dbReference type="Pfam" id="PF02567">
    <property type="entry name" value="PhzC-PhzF"/>
    <property type="match status" value="1"/>
</dbReference>
<reference evidence="2 3" key="1">
    <citation type="submission" date="2016-03" db="EMBL/GenBank/DDBJ databases">
        <authorList>
            <person name="Ploux O."/>
        </authorList>
    </citation>
    <scope>NUCLEOTIDE SEQUENCE [LARGE SCALE GENOMIC DNA]</scope>
    <source>
        <strain evidence="2 3">UAMH 11012</strain>
    </source>
</reference>
<dbReference type="AlphaFoldDB" id="A0A1L7XHK9"/>
<dbReference type="NCBIfam" id="TIGR00654">
    <property type="entry name" value="PhzF_family"/>
    <property type="match status" value="1"/>
</dbReference>
<keyword evidence="3" id="KW-1185">Reference proteome</keyword>
<gene>
    <name evidence="2" type="ORF">PAC_14409</name>
</gene>
<dbReference type="InterPro" id="IPR003719">
    <property type="entry name" value="Phenazine_PhzF-like"/>
</dbReference>
<evidence type="ECO:0000313" key="3">
    <source>
        <dbReference type="Proteomes" id="UP000184330"/>
    </source>
</evidence>
<dbReference type="Proteomes" id="UP000184330">
    <property type="component" value="Unassembled WGS sequence"/>
</dbReference>
<dbReference type="Gene3D" id="3.10.310.10">
    <property type="entry name" value="Diaminopimelate Epimerase, Chain A, domain 1"/>
    <property type="match status" value="2"/>
</dbReference>
<name>A0A1L7XHK9_9HELO</name>
<feature type="active site" evidence="1">
    <location>
        <position position="58"/>
    </location>
</feature>
<evidence type="ECO:0000313" key="2">
    <source>
        <dbReference type="EMBL" id="CZR64511.1"/>
    </source>
</evidence>
<sequence length="315" mass="34033">MSSESSTSHHLPFTTLDVFTSTPYTGNPLALVRIPSSLKDTITQTQKQSIAKEFNLSETVFFHESKNLDSEVPEWKVDIFTTDEELPFAGHPTIGSATYALRILGKVREKGVLITKAGPIPISLQEGGRVQADIPHNTHLHGSTLGQKTAGKSIAGLSQNSEIRERELSAPLFSIVKGMTFLLVQLPNVELLGKVEMTGLSPDSSSALDPEFAPSFVSRYYYVLENEGAGEEVVKIRTRMVEAKLEDPATGSAASALSAYLAGKWGRSKRFEIVQGVEMGRRSEIGVSVEVTDGKVKGVRLSGGAVVVMEGSVRI</sequence>
<protein>
    <submittedName>
        <fullName evidence="2">Related to phenazine biosynthesis protein phzC</fullName>
    </submittedName>
</protein>
<dbReference type="PANTHER" id="PTHR13774">
    <property type="entry name" value="PHENAZINE BIOSYNTHESIS PROTEIN"/>
    <property type="match status" value="1"/>
</dbReference>
<evidence type="ECO:0000256" key="1">
    <source>
        <dbReference type="PIRSR" id="PIRSR016184-1"/>
    </source>
</evidence>
<dbReference type="SUPFAM" id="SSF54506">
    <property type="entry name" value="Diaminopimelate epimerase-like"/>
    <property type="match status" value="1"/>
</dbReference>
<dbReference type="PIRSF" id="PIRSF016184">
    <property type="entry name" value="PhzC_PhzF"/>
    <property type="match status" value="1"/>
</dbReference>
<dbReference type="GO" id="GO:0005737">
    <property type="term" value="C:cytoplasm"/>
    <property type="evidence" value="ECO:0007669"/>
    <property type="project" value="TreeGrafter"/>
</dbReference>
<dbReference type="OrthoDB" id="75169at2759"/>
<dbReference type="STRING" id="576137.A0A1L7XHK9"/>